<dbReference type="InterPro" id="IPR023214">
    <property type="entry name" value="HAD_sf"/>
</dbReference>
<gene>
    <name evidence="1" type="ORF">A3D99_03470</name>
</gene>
<dbReference type="GO" id="GO:0000166">
    <property type="term" value="F:nucleotide binding"/>
    <property type="evidence" value="ECO:0007669"/>
    <property type="project" value="InterPro"/>
</dbReference>
<organism evidence="1 2">
    <name type="scientific">Candidatus Andersenbacteria bacterium RIFCSPHIGHO2_12_FULL_45_11</name>
    <dbReference type="NCBI Taxonomy" id="1797281"/>
    <lineage>
        <taxon>Bacteria</taxon>
        <taxon>Candidatus Anderseniibacteriota</taxon>
    </lineage>
</organism>
<dbReference type="AlphaFoldDB" id="A0A1G1X4G1"/>
<dbReference type="Proteomes" id="UP000177528">
    <property type="component" value="Unassembled WGS sequence"/>
</dbReference>
<proteinExistence type="predicted"/>
<comment type="caution">
    <text evidence="1">The sequence shown here is derived from an EMBL/GenBank/DDBJ whole genome shotgun (WGS) entry which is preliminary data.</text>
</comment>
<dbReference type="Gene3D" id="3.40.50.1000">
    <property type="entry name" value="HAD superfamily/HAD-like"/>
    <property type="match status" value="1"/>
</dbReference>
<evidence type="ECO:0000313" key="1">
    <source>
        <dbReference type="EMBL" id="OGY34906.1"/>
    </source>
</evidence>
<dbReference type="InterPro" id="IPR036412">
    <property type="entry name" value="HAD-like_sf"/>
</dbReference>
<dbReference type="SUPFAM" id="SSF56784">
    <property type="entry name" value="HAD-like"/>
    <property type="match status" value="1"/>
</dbReference>
<protein>
    <submittedName>
        <fullName evidence="1">Uncharacterized protein</fullName>
    </submittedName>
</protein>
<dbReference type="InterPro" id="IPR023299">
    <property type="entry name" value="ATPase_P-typ_cyto_dom_N"/>
</dbReference>
<name>A0A1G1X4G1_9BACT</name>
<accession>A0A1G1X4G1</accession>
<evidence type="ECO:0000313" key="2">
    <source>
        <dbReference type="Proteomes" id="UP000177528"/>
    </source>
</evidence>
<sequence length="255" mass="28956">MDIVLTDWRGTFTSERPTLHSLPHPENPHYTHLSHMALQHAPHTQLHGVPELSQPSWKPIASIPAQSPFPYSAALLEHPTQARNIVLVTGDARTILHYCSLDSQTRYVIEQEIFTQESEGFFPIGIAFKHTHAPELSRDTIHELTLIGFANTSFELMQDASRIIRSLHEKKIQIKIVSPMALRLSQSIARNIGIVASEDVCVTGNNLALMSDNELREYIPRVNIFSELEFADEQRITRIFEEGGHQIIRHEFSRA</sequence>
<dbReference type="EMBL" id="MHHR01000007">
    <property type="protein sequence ID" value="OGY34906.1"/>
    <property type="molecule type" value="Genomic_DNA"/>
</dbReference>
<reference evidence="1 2" key="1">
    <citation type="journal article" date="2016" name="Nat. Commun.">
        <title>Thousands of microbial genomes shed light on interconnected biogeochemical processes in an aquifer system.</title>
        <authorList>
            <person name="Anantharaman K."/>
            <person name="Brown C.T."/>
            <person name="Hug L.A."/>
            <person name="Sharon I."/>
            <person name="Castelle C.J."/>
            <person name="Probst A.J."/>
            <person name="Thomas B.C."/>
            <person name="Singh A."/>
            <person name="Wilkins M.J."/>
            <person name="Karaoz U."/>
            <person name="Brodie E.L."/>
            <person name="Williams K.H."/>
            <person name="Hubbard S.S."/>
            <person name="Banfield J.F."/>
        </authorList>
    </citation>
    <scope>NUCLEOTIDE SEQUENCE [LARGE SCALE GENOMIC DNA]</scope>
</reference>
<dbReference type="Gene3D" id="3.40.1110.10">
    <property type="entry name" value="Calcium-transporting ATPase, cytoplasmic domain N"/>
    <property type="match status" value="1"/>
</dbReference>